<evidence type="ECO:0000313" key="2">
    <source>
        <dbReference type="Proteomes" id="UP001444071"/>
    </source>
</evidence>
<gene>
    <name evidence="1" type="primary">FZR1</name>
    <name evidence="1" type="ORF">XENORESO_020829</name>
</gene>
<dbReference type="EMBL" id="JAHRIM010000842">
    <property type="protein sequence ID" value="MEQ2258509.1"/>
    <property type="molecule type" value="Genomic_DNA"/>
</dbReference>
<protein>
    <submittedName>
        <fullName evidence="1">Fizzy- protein</fullName>
    </submittedName>
</protein>
<sequence length="135" mass="15253">MMDQDYECRLLRQINIQNENASPLKAVGAVRSLTPTSSPLSSPSKHGDRFIPSRAGANWSVNFHRINEIEKSHNQNRKTKDGTTDSNKGTLWLNCFFFPLWTLFGHDLPHKTMVASVSPDLSKQGIFEMDPLILI</sequence>
<dbReference type="Proteomes" id="UP001444071">
    <property type="component" value="Unassembled WGS sequence"/>
</dbReference>
<comment type="caution">
    <text evidence="1">The sequence shown here is derived from an EMBL/GenBank/DDBJ whole genome shotgun (WGS) entry which is preliminary data.</text>
</comment>
<organism evidence="1 2">
    <name type="scientific">Xenotaenia resolanae</name>
    <dbReference type="NCBI Taxonomy" id="208358"/>
    <lineage>
        <taxon>Eukaryota</taxon>
        <taxon>Metazoa</taxon>
        <taxon>Chordata</taxon>
        <taxon>Craniata</taxon>
        <taxon>Vertebrata</taxon>
        <taxon>Euteleostomi</taxon>
        <taxon>Actinopterygii</taxon>
        <taxon>Neopterygii</taxon>
        <taxon>Teleostei</taxon>
        <taxon>Neoteleostei</taxon>
        <taxon>Acanthomorphata</taxon>
        <taxon>Ovalentaria</taxon>
        <taxon>Atherinomorphae</taxon>
        <taxon>Cyprinodontiformes</taxon>
        <taxon>Goodeidae</taxon>
        <taxon>Xenotaenia</taxon>
    </lineage>
</organism>
<name>A0ABV0VND6_9TELE</name>
<evidence type="ECO:0000313" key="1">
    <source>
        <dbReference type="EMBL" id="MEQ2258509.1"/>
    </source>
</evidence>
<proteinExistence type="predicted"/>
<reference evidence="1 2" key="1">
    <citation type="submission" date="2021-06" db="EMBL/GenBank/DDBJ databases">
        <authorList>
            <person name="Palmer J.M."/>
        </authorList>
    </citation>
    <scope>NUCLEOTIDE SEQUENCE [LARGE SCALE GENOMIC DNA]</scope>
    <source>
        <strain evidence="1 2">XR_2019</strain>
        <tissue evidence="1">Muscle</tissue>
    </source>
</reference>
<accession>A0ABV0VND6</accession>
<keyword evidence="2" id="KW-1185">Reference proteome</keyword>